<dbReference type="EMBL" id="AQHV01000010">
    <property type="protein sequence ID" value="KKB57159.1"/>
    <property type="molecule type" value="Genomic_DNA"/>
</dbReference>
<evidence type="ECO:0000259" key="2">
    <source>
        <dbReference type="Pfam" id="PF04773"/>
    </source>
</evidence>
<name>A0A0F5JHG2_9BACT</name>
<sequence length="329" mass="38049">MNEEILIRFLIHRCTSEEIKVVDQWIASDQANADWLFEMERIWSLKDQLRFSDKQEVERAYARFMSGLQEKEVKVEISRRRPVYISWMKYAAAIVLIGLLSTNLYFLLQEQPSSMNTIEVPNGQRASLTLSDGTKVWLNSHSKFTYPAQFSSKMRDVKLEGEGFFEVAHNEKAPFVVHADLLQVKVLGTKFNVRAYNEEPSSITLAEGKVEVATNDNEHKVTLRPNEQVTYSKDDGLVVNKTVNASLVKSWTVGEAAYINKRLIDIVVDLERRFNVHITVKDQELNTELFTCRFKETAKINQILTLLKDTRKLDYKIQGDHIQIYKPIK</sequence>
<evidence type="ECO:0000259" key="3">
    <source>
        <dbReference type="Pfam" id="PF16344"/>
    </source>
</evidence>
<dbReference type="STRING" id="927665.HMPREF1535_01812"/>
<feature type="transmembrane region" description="Helical" evidence="1">
    <location>
        <begin position="87"/>
        <end position="108"/>
    </location>
</feature>
<reference evidence="4 5" key="1">
    <citation type="submission" date="2013-04" db="EMBL/GenBank/DDBJ databases">
        <title>The Genome Sequence of Parabacteroides goldsteinii DSM 19448.</title>
        <authorList>
            <consortium name="The Broad Institute Genomics Platform"/>
            <person name="Earl A."/>
            <person name="Ward D."/>
            <person name="Feldgarden M."/>
            <person name="Gevers D."/>
            <person name="Martens E."/>
            <person name="Sakamoto M."/>
            <person name="Benno Y."/>
            <person name="Song Y."/>
            <person name="Liu C."/>
            <person name="Lee J."/>
            <person name="Bolanos M."/>
            <person name="Vaisanen M.L."/>
            <person name="Finegold S.M."/>
            <person name="Walker B."/>
            <person name="Young S."/>
            <person name="Zeng Q."/>
            <person name="Gargeya S."/>
            <person name="Fitzgerald M."/>
            <person name="Haas B."/>
            <person name="Abouelleil A."/>
            <person name="Allen A.W."/>
            <person name="Alvarado L."/>
            <person name="Arachchi H.M."/>
            <person name="Berlin A.M."/>
            <person name="Chapman S.B."/>
            <person name="Gainer-Dewar J."/>
            <person name="Goldberg J."/>
            <person name="Griggs A."/>
            <person name="Gujja S."/>
            <person name="Hansen M."/>
            <person name="Howarth C."/>
            <person name="Imamovic A."/>
            <person name="Ireland A."/>
            <person name="Larimer J."/>
            <person name="McCowan C."/>
            <person name="Murphy C."/>
            <person name="Pearson M."/>
            <person name="Poon T.W."/>
            <person name="Priest M."/>
            <person name="Roberts A."/>
            <person name="Saif S."/>
            <person name="Shea T."/>
            <person name="Sisk P."/>
            <person name="Sykes S."/>
            <person name="Wortman J."/>
            <person name="Nusbaum C."/>
            <person name="Birren B."/>
        </authorList>
    </citation>
    <scope>NUCLEOTIDE SEQUENCE [LARGE SCALE GENOMIC DNA]</scope>
    <source>
        <strain evidence="4 5">DSM 19448</strain>
    </source>
</reference>
<dbReference type="InterPro" id="IPR012373">
    <property type="entry name" value="Ferrdict_sens_TM"/>
</dbReference>
<dbReference type="Gene3D" id="3.55.50.30">
    <property type="match status" value="1"/>
</dbReference>
<dbReference type="PANTHER" id="PTHR30273">
    <property type="entry name" value="PERIPLASMIC SIGNAL SENSOR AND SIGMA FACTOR ACTIVATOR FECR-RELATED"/>
    <property type="match status" value="1"/>
</dbReference>
<dbReference type="PATRIC" id="fig|927665.4.peg.1850"/>
<feature type="domain" description="FecR protein" evidence="2">
    <location>
        <begin position="117"/>
        <end position="211"/>
    </location>
</feature>
<evidence type="ECO:0000313" key="4">
    <source>
        <dbReference type="EMBL" id="KKB57159.1"/>
    </source>
</evidence>
<dbReference type="AlphaFoldDB" id="A0A0F5JHG2"/>
<evidence type="ECO:0000256" key="1">
    <source>
        <dbReference type="SAM" id="Phobius"/>
    </source>
</evidence>
<organism evidence="4 5">
    <name type="scientific">Parabacteroides goldsteinii DSM 19448 = WAL 12034</name>
    <dbReference type="NCBI Taxonomy" id="927665"/>
    <lineage>
        <taxon>Bacteria</taxon>
        <taxon>Pseudomonadati</taxon>
        <taxon>Bacteroidota</taxon>
        <taxon>Bacteroidia</taxon>
        <taxon>Bacteroidales</taxon>
        <taxon>Tannerellaceae</taxon>
        <taxon>Parabacteroides</taxon>
    </lineage>
</organism>
<dbReference type="GO" id="GO:0016989">
    <property type="term" value="F:sigma factor antagonist activity"/>
    <property type="evidence" value="ECO:0007669"/>
    <property type="project" value="TreeGrafter"/>
</dbReference>
<dbReference type="Gene3D" id="2.60.120.1440">
    <property type="match status" value="1"/>
</dbReference>
<dbReference type="PANTHER" id="PTHR30273:SF2">
    <property type="entry name" value="PROTEIN FECR"/>
    <property type="match status" value="1"/>
</dbReference>
<proteinExistence type="predicted"/>
<dbReference type="PIRSF" id="PIRSF018266">
    <property type="entry name" value="FecR"/>
    <property type="match status" value="1"/>
</dbReference>
<keyword evidence="1" id="KW-0812">Transmembrane</keyword>
<accession>A0A0F5JHG2</accession>
<evidence type="ECO:0000313" key="5">
    <source>
        <dbReference type="Proteomes" id="UP000033047"/>
    </source>
</evidence>
<dbReference type="InterPro" id="IPR032508">
    <property type="entry name" value="FecR_C"/>
</dbReference>
<dbReference type="RefSeq" id="WP_046145896.1">
    <property type="nucleotide sequence ID" value="NZ_KQ033912.1"/>
</dbReference>
<dbReference type="InterPro" id="IPR006860">
    <property type="entry name" value="FecR"/>
</dbReference>
<dbReference type="Pfam" id="PF16344">
    <property type="entry name" value="FecR_C"/>
    <property type="match status" value="1"/>
</dbReference>
<dbReference type="FunFam" id="2.60.120.1440:FF:000001">
    <property type="entry name" value="Putative anti-sigma factor"/>
    <property type="match status" value="1"/>
</dbReference>
<evidence type="ECO:0008006" key="6">
    <source>
        <dbReference type="Google" id="ProtNLM"/>
    </source>
</evidence>
<gene>
    <name evidence="4" type="ORF">HMPREF1535_01812</name>
</gene>
<protein>
    <recommendedName>
        <fullName evidence="6">FecR protein domain-containing protein</fullName>
    </recommendedName>
</protein>
<keyword evidence="1" id="KW-1133">Transmembrane helix</keyword>
<dbReference type="Proteomes" id="UP000033047">
    <property type="component" value="Unassembled WGS sequence"/>
</dbReference>
<dbReference type="Pfam" id="PF04773">
    <property type="entry name" value="FecR"/>
    <property type="match status" value="1"/>
</dbReference>
<dbReference type="HOGENOM" id="CLU_050192_2_3_10"/>
<keyword evidence="1" id="KW-0472">Membrane</keyword>
<comment type="caution">
    <text evidence="4">The sequence shown here is derived from an EMBL/GenBank/DDBJ whole genome shotgun (WGS) entry which is preliminary data.</text>
</comment>
<feature type="domain" description="Protein FecR C-terminal" evidence="3">
    <location>
        <begin position="260"/>
        <end position="324"/>
    </location>
</feature>